<dbReference type="Proteomes" id="UP001266305">
    <property type="component" value="Unassembled WGS sequence"/>
</dbReference>
<reference evidence="2 3" key="1">
    <citation type="submission" date="2023-05" db="EMBL/GenBank/DDBJ databases">
        <title>B98-5 Cell Line De Novo Hybrid Assembly: An Optical Mapping Approach.</title>
        <authorList>
            <person name="Kananen K."/>
            <person name="Auerbach J.A."/>
            <person name="Kautto E."/>
            <person name="Blachly J.S."/>
        </authorList>
    </citation>
    <scope>NUCLEOTIDE SEQUENCE [LARGE SCALE GENOMIC DNA]</scope>
    <source>
        <strain evidence="2">B95-8</strain>
        <tissue evidence="2">Cell line</tissue>
    </source>
</reference>
<feature type="compositionally biased region" description="Basic and acidic residues" evidence="1">
    <location>
        <begin position="10"/>
        <end position="20"/>
    </location>
</feature>
<feature type="non-terminal residue" evidence="2">
    <location>
        <position position="1"/>
    </location>
</feature>
<evidence type="ECO:0000313" key="2">
    <source>
        <dbReference type="EMBL" id="KAK2100466.1"/>
    </source>
</evidence>
<gene>
    <name evidence="2" type="ORF">P7K49_021814</name>
</gene>
<dbReference type="EMBL" id="JASSZA010000010">
    <property type="protein sequence ID" value="KAK2100466.1"/>
    <property type="molecule type" value="Genomic_DNA"/>
</dbReference>
<evidence type="ECO:0000256" key="1">
    <source>
        <dbReference type="SAM" id="MobiDB-lite"/>
    </source>
</evidence>
<feature type="non-terminal residue" evidence="2">
    <location>
        <position position="66"/>
    </location>
</feature>
<name>A0ABQ9UTS3_SAGOE</name>
<comment type="caution">
    <text evidence="2">The sequence shown here is derived from an EMBL/GenBank/DDBJ whole genome shotgun (WGS) entry which is preliminary data.</text>
</comment>
<accession>A0ABQ9UTS3</accession>
<organism evidence="2 3">
    <name type="scientific">Saguinus oedipus</name>
    <name type="common">Cotton-top tamarin</name>
    <name type="synonym">Oedipomidas oedipus</name>
    <dbReference type="NCBI Taxonomy" id="9490"/>
    <lineage>
        <taxon>Eukaryota</taxon>
        <taxon>Metazoa</taxon>
        <taxon>Chordata</taxon>
        <taxon>Craniata</taxon>
        <taxon>Vertebrata</taxon>
        <taxon>Euteleostomi</taxon>
        <taxon>Mammalia</taxon>
        <taxon>Eutheria</taxon>
        <taxon>Euarchontoglires</taxon>
        <taxon>Primates</taxon>
        <taxon>Haplorrhini</taxon>
        <taxon>Platyrrhini</taxon>
        <taxon>Cebidae</taxon>
        <taxon>Callitrichinae</taxon>
        <taxon>Saguinus</taxon>
    </lineage>
</organism>
<protein>
    <submittedName>
        <fullName evidence="2">Uncharacterized protein</fullName>
    </submittedName>
</protein>
<proteinExistence type="predicted"/>
<feature type="compositionally biased region" description="Low complexity" evidence="1">
    <location>
        <begin position="53"/>
        <end position="66"/>
    </location>
</feature>
<evidence type="ECO:0000313" key="3">
    <source>
        <dbReference type="Proteomes" id="UP001266305"/>
    </source>
</evidence>
<feature type="region of interest" description="Disordered" evidence="1">
    <location>
        <begin position="1"/>
        <end position="66"/>
    </location>
</feature>
<sequence>QARQDPGIRGPRDPDIREEIAALPRGAGNKERPRPASPVTRGLQNRTRPVAPPSCLLSLPSSFPRP</sequence>
<keyword evidence="3" id="KW-1185">Reference proteome</keyword>